<evidence type="ECO:0000256" key="1">
    <source>
        <dbReference type="ARBA" id="ARBA00022801"/>
    </source>
</evidence>
<dbReference type="EC" id="3.1.3.16" evidence="4"/>
<organism evidence="4 5">
    <name type="scientific">Actinoallomurus acaciae</name>
    <dbReference type="NCBI Taxonomy" id="502577"/>
    <lineage>
        <taxon>Bacteria</taxon>
        <taxon>Bacillati</taxon>
        <taxon>Actinomycetota</taxon>
        <taxon>Actinomycetes</taxon>
        <taxon>Streptosporangiales</taxon>
        <taxon>Thermomonosporaceae</taxon>
        <taxon>Actinoallomurus</taxon>
    </lineage>
</organism>
<sequence>MAVGDVVGHGLAAACVMGQLRSALSAGIQVVEEPAQALRALGRYARSIDGALAGTAVQAVIGKERQTITYSCAGHLPPVLLQPDGTAHFLDQATDPPLGVRLADAPRSQADLPYEPGATLVLYTGWSAAERTSTTVRAASPRAFAGAPRSTPSRRPRRPSPTSAWPAARRTTPPSSS</sequence>
<feature type="region of interest" description="Disordered" evidence="2">
    <location>
        <begin position="132"/>
        <end position="177"/>
    </location>
</feature>
<gene>
    <name evidence="4" type="ORF">ACFFNX_46705</name>
</gene>
<evidence type="ECO:0000313" key="5">
    <source>
        <dbReference type="Proteomes" id="UP001589627"/>
    </source>
</evidence>
<dbReference type="GO" id="GO:0004722">
    <property type="term" value="F:protein serine/threonine phosphatase activity"/>
    <property type="evidence" value="ECO:0007669"/>
    <property type="project" value="UniProtKB-EC"/>
</dbReference>
<feature type="compositionally biased region" description="Low complexity" evidence="2">
    <location>
        <begin position="160"/>
        <end position="170"/>
    </location>
</feature>
<comment type="caution">
    <text evidence="4">The sequence shown here is derived from an EMBL/GenBank/DDBJ whole genome shotgun (WGS) entry which is preliminary data.</text>
</comment>
<name>A0ABV5YXD9_9ACTN</name>
<dbReference type="PANTHER" id="PTHR43156:SF2">
    <property type="entry name" value="STAGE II SPORULATION PROTEIN E"/>
    <property type="match status" value="1"/>
</dbReference>
<dbReference type="InterPro" id="IPR001932">
    <property type="entry name" value="PPM-type_phosphatase-like_dom"/>
</dbReference>
<dbReference type="EMBL" id="JBHLZP010000772">
    <property type="protein sequence ID" value="MFB9839660.1"/>
    <property type="molecule type" value="Genomic_DNA"/>
</dbReference>
<evidence type="ECO:0000256" key="2">
    <source>
        <dbReference type="SAM" id="MobiDB-lite"/>
    </source>
</evidence>
<proteinExistence type="predicted"/>
<keyword evidence="5" id="KW-1185">Reference proteome</keyword>
<evidence type="ECO:0000313" key="4">
    <source>
        <dbReference type="EMBL" id="MFB9839660.1"/>
    </source>
</evidence>
<keyword evidence="1 4" id="KW-0378">Hydrolase</keyword>
<reference evidence="4 5" key="1">
    <citation type="submission" date="2024-09" db="EMBL/GenBank/DDBJ databases">
        <authorList>
            <person name="Sun Q."/>
            <person name="Mori K."/>
        </authorList>
    </citation>
    <scope>NUCLEOTIDE SEQUENCE [LARGE SCALE GENOMIC DNA]</scope>
    <source>
        <strain evidence="4 5">TBRC 0563</strain>
    </source>
</reference>
<dbReference type="Gene3D" id="3.60.40.10">
    <property type="entry name" value="PPM-type phosphatase domain"/>
    <property type="match status" value="1"/>
</dbReference>
<evidence type="ECO:0000259" key="3">
    <source>
        <dbReference type="Pfam" id="PF07228"/>
    </source>
</evidence>
<feature type="non-terminal residue" evidence="4">
    <location>
        <position position="177"/>
    </location>
</feature>
<feature type="domain" description="PPM-type phosphatase" evidence="3">
    <location>
        <begin position="2"/>
        <end position="124"/>
    </location>
</feature>
<dbReference type="PANTHER" id="PTHR43156">
    <property type="entry name" value="STAGE II SPORULATION PROTEIN E-RELATED"/>
    <property type="match status" value="1"/>
</dbReference>
<dbReference type="RefSeq" id="WP_378212820.1">
    <property type="nucleotide sequence ID" value="NZ_JBHLZP010000772.1"/>
</dbReference>
<dbReference type="InterPro" id="IPR036457">
    <property type="entry name" value="PPM-type-like_dom_sf"/>
</dbReference>
<dbReference type="InterPro" id="IPR052016">
    <property type="entry name" value="Bact_Sigma-Reg"/>
</dbReference>
<dbReference type="Proteomes" id="UP001589627">
    <property type="component" value="Unassembled WGS sequence"/>
</dbReference>
<dbReference type="Pfam" id="PF07228">
    <property type="entry name" value="SpoIIE"/>
    <property type="match status" value="1"/>
</dbReference>
<accession>A0ABV5YXD9</accession>
<protein>
    <submittedName>
        <fullName evidence="4">PP2C family protein-serine/threonine phosphatase</fullName>
        <ecNumber evidence="4">3.1.3.16</ecNumber>
    </submittedName>
</protein>